<accession>A0AAW4UD07</accession>
<keyword evidence="1" id="KW-0012">Acyltransferase</keyword>
<dbReference type="GO" id="GO:0016746">
    <property type="term" value="F:acyltransferase activity"/>
    <property type="evidence" value="ECO:0007669"/>
    <property type="project" value="UniProtKB-KW"/>
</dbReference>
<keyword evidence="1" id="KW-0808">Transferase</keyword>
<dbReference type="PANTHER" id="PTHR23416">
    <property type="entry name" value="SIALIC ACID SYNTHASE-RELATED"/>
    <property type="match status" value="1"/>
</dbReference>
<dbReference type="SUPFAM" id="SSF51161">
    <property type="entry name" value="Trimeric LpxA-like enzymes"/>
    <property type="match status" value="1"/>
</dbReference>
<dbReference type="CDD" id="cd04647">
    <property type="entry name" value="LbH_MAT_like"/>
    <property type="match status" value="1"/>
</dbReference>
<dbReference type="InterPro" id="IPR051159">
    <property type="entry name" value="Hexapeptide_acetyltransf"/>
</dbReference>
<gene>
    <name evidence="1" type="ORF">LIY65_09250</name>
</gene>
<protein>
    <submittedName>
        <fullName evidence="1">Acyltransferase</fullName>
    </submittedName>
</protein>
<sequence>MEIGNNFDITAETQIICNKHISIKNDVLISWQCLIMDTDFHNIYINNKKENEDKEIIIHDHVWIGCRSTILKGIEIYKNNIVASNSNVVKTIRQENVILGGNPANIIKRNIEWSK</sequence>
<proteinExistence type="predicted"/>
<dbReference type="RefSeq" id="WP_227153145.1">
    <property type="nucleotide sequence ID" value="NZ_JAJCGD010000027.1"/>
</dbReference>
<comment type="caution">
    <text evidence="1">The sequence shown here is derived from an EMBL/GenBank/DDBJ whole genome shotgun (WGS) entry which is preliminary data.</text>
</comment>
<dbReference type="Proteomes" id="UP001198190">
    <property type="component" value="Unassembled WGS sequence"/>
</dbReference>
<dbReference type="Gene3D" id="2.160.10.10">
    <property type="entry name" value="Hexapeptide repeat proteins"/>
    <property type="match status" value="1"/>
</dbReference>
<reference evidence="1" key="1">
    <citation type="submission" date="2021-10" db="EMBL/GenBank/DDBJ databases">
        <title>Collection of gut derived symbiotic bacterial strains cultured from healthy donors.</title>
        <authorList>
            <person name="Lin H."/>
            <person name="Littmann E."/>
            <person name="Claire K."/>
            <person name="Pamer E."/>
        </authorList>
    </citation>
    <scope>NUCLEOTIDE SEQUENCE</scope>
    <source>
        <strain evidence="1">MSK.7.16</strain>
    </source>
</reference>
<dbReference type="InterPro" id="IPR011004">
    <property type="entry name" value="Trimer_LpxA-like_sf"/>
</dbReference>
<organism evidence="1 2">
    <name type="scientific">Megamonas funiformis</name>
    <dbReference type="NCBI Taxonomy" id="437897"/>
    <lineage>
        <taxon>Bacteria</taxon>
        <taxon>Bacillati</taxon>
        <taxon>Bacillota</taxon>
        <taxon>Negativicutes</taxon>
        <taxon>Selenomonadales</taxon>
        <taxon>Selenomonadaceae</taxon>
        <taxon>Megamonas</taxon>
    </lineage>
</organism>
<name>A0AAW4UD07_9FIRM</name>
<dbReference type="EMBL" id="JAJCGD010000027">
    <property type="protein sequence ID" value="MCB6828878.1"/>
    <property type="molecule type" value="Genomic_DNA"/>
</dbReference>
<evidence type="ECO:0000313" key="2">
    <source>
        <dbReference type="Proteomes" id="UP001198190"/>
    </source>
</evidence>
<dbReference type="AlphaFoldDB" id="A0AAW4UD07"/>
<evidence type="ECO:0000313" key="1">
    <source>
        <dbReference type="EMBL" id="MCB6828878.1"/>
    </source>
</evidence>